<keyword evidence="8" id="KW-0915">Sodium</keyword>
<comment type="caution">
    <text evidence="17">The sequence shown here is derived from an EMBL/GenBank/DDBJ whole genome shotgun (WGS) entry which is preliminary data.</text>
</comment>
<comment type="function">
    <text evidence="13">Unusual broad substrate spectrum amino acid:sodium cotransporter that promotes absorption of the D isomers of essential amino acids. Neutral amino acids are the preferred substrates, especially methionine and phenylalanine.</text>
</comment>
<evidence type="ECO:0000256" key="6">
    <source>
        <dbReference type="ARBA" id="ARBA00022970"/>
    </source>
</evidence>
<feature type="transmembrane region" description="Helical" evidence="16">
    <location>
        <begin position="546"/>
        <end position="566"/>
    </location>
</feature>
<evidence type="ECO:0000256" key="4">
    <source>
        <dbReference type="ARBA" id="ARBA00022692"/>
    </source>
</evidence>
<evidence type="ECO:0000256" key="1">
    <source>
        <dbReference type="ARBA" id="ARBA00004141"/>
    </source>
</evidence>
<feature type="transmembrane region" description="Helical" evidence="16">
    <location>
        <begin position="507"/>
        <end position="526"/>
    </location>
</feature>
<dbReference type="EMBL" id="CAXLJM020000075">
    <property type="protein sequence ID" value="CAL8128749.1"/>
    <property type="molecule type" value="Genomic_DNA"/>
</dbReference>
<reference evidence="17 18" key="1">
    <citation type="submission" date="2024-08" db="EMBL/GenBank/DDBJ databases">
        <authorList>
            <person name="Cucini C."/>
            <person name="Frati F."/>
        </authorList>
    </citation>
    <scope>NUCLEOTIDE SEQUENCE [LARGE SCALE GENOMIC DNA]</scope>
</reference>
<keyword evidence="3" id="KW-0813">Transport</keyword>
<feature type="transmembrane region" description="Helical" evidence="16">
    <location>
        <begin position="332"/>
        <end position="354"/>
    </location>
</feature>
<keyword evidence="11" id="KW-0325">Glycoprotein</keyword>
<feature type="transmembrane region" description="Helical" evidence="16">
    <location>
        <begin position="431"/>
        <end position="450"/>
    </location>
</feature>
<keyword evidence="12" id="KW-0739">Sodium transport</keyword>
<keyword evidence="4 16" id="KW-0812">Transmembrane</keyword>
<keyword evidence="6" id="KW-0029">Amino-acid transport</keyword>
<comment type="subcellular location">
    <subcellularLocation>
        <location evidence="1">Membrane</location>
        <topology evidence="1">Multi-pass membrane protein</topology>
    </subcellularLocation>
</comment>
<dbReference type="PROSITE" id="PS50267">
    <property type="entry name" value="NA_NEUROTRAN_SYMP_3"/>
    <property type="match status" value="1"/>
</dbReference>
<feature type="transmembrane region" description="Helical" evidence="16">
    <location>
        <begin position="396"/>
        <end position="419"/>
    </location>
</feature>
<dbReference type="CDD" id="cd10324">
    <property type="entry name" value="SLC6sbd"/>
    <property type="match status" value="1"/>
</dbReference>
<evidence type="ECO:0000256" key="10">
    <source>
        <dbReference type="ARBA" id="ARBA00023136"/>
    </source>
</evidence>
<gene>
    <name evidence="17" type="ORF">ODALV1_LOCUS22516</name>
</gene>
<feature type="transmembrane region" description="Helical" evidence="16">
    <location>
        <begin position="296"/>
        <end position="320"/>
    </location>
</feature>
<evidence type="ECO:0000256" key="16">
    <source>
        <dbReference type="SAM" id="Phobius"/>
    </source>
</evidence>
<keyword evidence="9" id="KW-0406">Ion transport</keyword>
<evidence type="ECO:0000313" key="17">
    <source>
        <dbReference type="EMBL" id="CAL8128749.1"/>
    </source>
</evidence>
<feature type="transmembrane region" description="Helical" evidence="16">
    <location>
        <begin position="462"/>
        <end position="486"/>
    </location>
</feature>
<dbReference type="SUPFAM" id="SSF161070">
    <property type="entry name" value="SNF-like"/>
    <property type="match status" value="1"/>
</dbReference>
<evidence type="ECO:0000256" key="8">
    <source>
        <dbReference type="ARBA" id="ARBA00023053"/>
    </source>
</evidence>
<dbReference type="Pfam" id="PF00209">
    <property type="entry name" value="SNF"/>
    <property type="match status" value="1"/>
</dbReference>
<name>A0ABP1RIC9_9HEXA</name>
<organism evidence="17 18">
    <name type="scientific">Orchesella dallaii</name>
    <dbReference type="NCBI Taxonomy" id="48710"/>
    <lineage>
        <taxon>Eukaryota</taxon>
        <taxon>Metazoa</taxon>
        <taxon>Ecdysozoa</taxon>
        <taxon>Arthropoda</taxon>
        <taxon>Hexapoda</taxon>
        <taxon>Collembola</taxon>
        <taxon>Entomobryomorpha</taxon>
        <taxon>Entomobryoidea</taxon>
        <taxon>Orchesellidae</taxon>
        <taxon>Orchesellinae</taxon>
        <taxon>Orchesella</taxon>
    </lineage>
</organism>
<evidence type="ECO:0000256" key="11">
    <source>
        <dbReference type="ARBA" id="ARBA00023180"/>
    </source>
</evidence>
<protein>
    <recommendedName>
        <fullName evidence="14">Sodium-dependent nutrient amino acid transporter 1</fullName>
    </recommendedName>
</protein>
<evidence type="ECO:0000256" key="13">
    <source>
        <dbReference type="ARBA" id="ARBA00037785"/>
    </source>
</evidence>
<feature type="compositionally biased region" description="Basic and acidic residues" evidence="15">
    <location>
        <begin position="1"/>
        <end position="16"/>
    </location>
</feature>
<feature type="transmembrane region" description="Helical" evidence="16">
    <location>
        <begin position="257"/>
        <end position="284"/>
    </location>
</feature>
<feature type="region of interest" description="Disordered" evidence="15">
    <location>
        <begin position="1"/>
        <end position="37"/>
    </location>
</feature>
<evidence type="ECO:0000256" key="7">
    <source>
        <dbReference type="ARBA" id="ARBA00022989"/>
    </source>
</evidence>
<proteinExistence type="inferred from homology"/>
<keyword evidence="18" id="KW-1185">Reference proteome</keyword>
<keyword evidence="5" id="KW-0769">Symport</keyword>
<evidence type="ECO:0000313" key="18">
    <source>
        <dbReference type="Proteomes" id="UP001642540"/>
    </source>
</evidence>
<evidence type="ECO:0000256" key="15">
    <source>
        <dbReference type="SAM" id="MobiDB-lite"/>
    </source>
</evidence>
<keyword evidence="7 16" id="KW-1133">Transmembrane helix</keyword>
<accession>A0ABP1RIC9</accession>
<evidence type="ECO:0000256" key="14">
    <source>
        <dbReference type="ARBA" id="ARBA00040215"/>
    </source>
</evidence>
<feature type="transmembrane region" description="Helical" evidence="16">
    <location>
        <begin position="222"/>
        <end position="245"/>
    </location>
</feature>
<dbReference type="PANTHER" id="PTHR11616:SF321">
    <property type="entry name" value="SODIUM-DEPENDENT NUTRIENT AMINO ACID TRANSPORTER 1-RELATED"/>
    <property type="match status" value="1"/>
</dbReference>
<evidence type="ECO:0000256" key="12">
    <source>
        <dbReference type="ARBA" id="ARBA00023201"/>
    </source>
</evidence>
<dbReference type="Proteomes" id="UP001642540">
    <property type="component" value="Unassembled WGS sequence"/>
</dbReference>
<feature type="transmembrane region" description="Helical" evidence="16">
    <location>
        <begin position="103"/>
        <end position="124"/>
    </location>
</feature>
<dbReference type="PRINTS" id="PR00176">
    <property type="entry name" value="NANEUSMPORT"/>
</dbReference>
<keyword evidence="10 16" id="KW-0472">Membrane</keyword>
<evidence type="ECO:0000256" key="2">
    <source>
        <dbReference type="ARBA" id="ARBA00006459"/>
    </source>
</evidence>
<evidence type="ECO:0000256" key="3">
    <source>
        <dbReference type="ARBA" id="ARBA00022448"/>
    </source>
</evidence>
<dbReference type="InterPro" id="IPR037272">
    <property type="entry name" value="SNS_sf"/>
</dbReference>
<sequence>MRPDRPYKRQHSHENRGYIQDENEPAPYIQQPQRDQKVPTVELAPGKFLPNTFEAELENEEPERETFGNPIEFIFSCVSMSVGLGNVWRFPATAAKNGGGAFLIPYLIVLLLIGRPLYYLEMCLGQFSKFGPVKVWNMSPLFKGVGYGSVFSVICVLSYYCSLMAITVYYFVASFSTELPWSVCNEEKFNCTEIGEESYAHHYFHKEVFPSLPNIDDGLGSLHWKLALCLVGSWTLVFLSLVNGVKSSGKVAYFTAIFPYVVLSILLVRGLTLEGAWSGILYFITPRWSALLSPKVWYAAVEQCLFSLGTGAGTIIYLSSHNKFKQNLFRDALIISFTDTFTSLLAGCTIFSVMGNLVATSKNLTFEHIEGGSSLAFILYPQAIAQFDWAPQFFSVLFFLMLFTLGVGSTTPLAGNVITIICDQFTTWKRWLVTLVVCVGGCLLGLVYVTEGGPFMLDLVDHYGVGLIIYVMAMLECFAISYVYGLSNWCNDIEFMLGRKVGIYWKVCWAFIVPVGLLANLLYYLITEPEFMAGNVPYPKLVTVFGWLLTAFAVALVPAWGLHTVVTRKAATFKEKFTISFQPTEEWGPQQPTLRREWLLFRAEKDAEQSKTKCLVL</sequence>
<dbReference type="PANTHER" id="PTHR11616">
    <property type="entry name" value="SODIUM/CHLORIDE DEPENDENT TRANSPORTER"/>
    <property type="match status" value="1"/>
</dbReference>
<dbReference type="InterPro" id="IPR000175">
    <property type="entry name" value="Na/ntran_symport"/>
</dbReference>
<evidence type="ECO:0000256" key="9">
    <source>
        <dbReference type="ARBA" id="ARBA00023065"/>
    </source>
</evidence>
<comment type="similarity">
    <text evidence="2">Belongs to the sodium:neurotransmitter symporter (SNF) (TC 2.A.22) family.</text>
</comment>
<evidence type="ECO:0000256" key="5">
    <source>
        <dbReference type="ARBA" id="ARBA00022847"/>
    </source>
</evidence>
<feature type="transmembrane region" description="Helical" evidence="16">
    <location>
        <begin position="73"/>
        <end position="91"/>
    </location>
</feature>
<feature type="transmembrane region" description="Helical" evidence="16">
    <location>
        <begin position="145"/>
        <end position="172"/>
    </location>
</feature>